<evidence type="ECO:0000313" key="2">
    <source>
        <dbReference type="EMBL" id="MEZ8210331.1"/>
    </source>
</evidence>
<dbReference type="Proteomes" id="UP000078406">
    <property type="component" value="Unassembled WGS sequence"/>
</dbReference>
<evidence type="ECO:0000313" key="4">
    <source>
        <dbReference type="Proteomes" id="UP000078406"/>
    </source>
</evidence>
<protein>
    <recommendedName>
        <fullName evidence="1">DNA-binding protein H-NS-like N-terminal domain-containing protein</fullName>
    </recommendedName>
</protein>
<reference evidence="2 5" key="2">
    <citation type="submission" date="2024-06" db="EMBL/GenBank/DDBJ databases">
        <authorList>
            <person name="Steensen K."/>
            <person name="Seneca J."/>
            <person name="Bartlau N."/>
            <person name="Yu A.X."/>
            <person name="Polz M.F."/>
        </authorList>
    </citation>
    <scope>NUCLEOTIDE SEQUENCE [LARGE SCALE GENOMIC DNA]</scope>
    <source>
        <strain evidence="2 5">1F146</strain>
    </source>
</reference>
<organism evidence="3 4">
    <name type="scientific">Vibrio bivalvicida</name>
    <dbReference type="NCBI Taxonomy" id="1276888"/>
    <lineage>
        <taxon>Bacteria</taxon>
        <taxon>Pseudomonadati</taxon>
        <taxon>Pseudomonadota</taxon>
        <taxon>Gammaproteobacteria</taxon>
        <taxon>Vibrionales</taxon>
        <taxon>Vibrionaceae</taxon>
        <taxon>Vibrio</taxon>
        <taxon>Vibrio oreintalis group</taxon>
    </lineage>
</organism>
<dbReference type="EMBL" id="LLEI02000018">
    <property type="protein sequence ID" value="OAJ95549.1"/>
    <property type="molecule type" value="Genomic_DNA"/>
</dbReference>
<evidence type="ECO:0000313" key="5">
    <source>
        <dbReference type="Proteomes" id="UP001569151"/>
    </source>
</evidence>
<evidence type="ECO:0000259" key="1">
    <source>
        <dbReference type="Pfam" id="PF22470"/>
    </source>
</evidence>
<dbReference type="Proteomes" id="UP001569151">
    <property type="component" value="Unassembled WGS sequence"/>
</dbReference>
<keyword evidence="5" id="KW-1185">Reference proteome</keyword>
<proteinExistence type="predicted"/>
<reference evidence="3 4" key="1">
    <citation type="journal article" date="2016" name="Syst. Appl. Microbiol.">
        <title>Vibrio bivalvicida sp. nov., a novel larval pathogen for bivalve molluscs reared in a hatchery.</title>
        <authorList>
            <person name="Dubert J."/>
            <person name="Romalde J.L."/>
            <person name="Prado S."/>
            <person name="Barja J.L."/>
        </authorList>
    </citation>
    <scope>NUCLEOTIDE SEQUENCE [LARGE SCALE GENOMIC DNA]</scope>
    <source>
        <strain evidence="3 4">605</strain>
    </source>
</reference>
<dbReference type="AlphaFoldDB" id="A0A177Y3Y3"/>
<evidence type="ECO:0000313" key="3">
    <source>
        <dbReference type="EMBL" id="OAJ95549.1"/>
    </source>
</evidence>
<name>A0A177Y3Y3_9VIBR</name>
<sequence length="94" mass="10709">MSMTTYEMARVLEQLEDTPEKIMFGKLLSELGSQSGERIRSAAKQVPLPVLRDMVYQFQQVIDSRKGEQIESLAKEIAEQGISVDDLKQYLESK</sequence>
<dbReference type="Pfam" id="PF22470">
    <property type="entry name" value="Histone_HNS_N"/>
    <property type="match status" value="1"/>
</dbReference>
<accession>A0A177Y3Y3</accession>
<dbReference type="RefSeq" id="WP_049846340.1">
    <property type="nucleotide sequence ID" value="NZ_JBGOOF010000031.1"/>
</dbReference>
<gene>
    <name evidence="2" type="ORF">ACED39_16240</name>
    <name evidence="3" type="ORF">APB76_04315</name>
</gene>
<dbReference type="EMBL" id="JBGOOS010000026">
    <property type="protein sequence ID" value="MEZ8210331.1"/>
    <property type="molecule type" value="Genomic_DNA"/>
</dbReference>
<dbReference type="InterPro" id="IPR054180">
    <property type="entry name" value="H-NS-like_N"/>
</dbReference>
<comment type="caution">
    <text evidence="3">The sequence shown here is derived from an EMBL/GenBank/DDBJ whole genome shotgun (WGS) entry which is preliminary data.</text>
</comment>
<feature type="domain" description="DNA-binding protein H-NS-like N-terminal" evidence="1">
    <location>
        <begin position="35"/>
        <end position="89"/>
    </location>
</feature>